<organism evidence="1">
    <name type="scientific">Hemicentrotus pulcherrimus</name>
    <name type="common">Sea urchin</name>
    <name type="synonym">Strongylocentrotus pulcherrimus</name>
    <dbReference type="NCBI Taxonomy" id="7650"/>
    <lineage>
        <taxon>Eukaryota</taxon>
        <taxon>Metazoa</taxon>
        <taxon>Echinodermata</taxon>
        <taxon>Eleutherozoa</taxon>
        <taxon>Echinozoa</taxon>
        <taxon>Echinoidea</taxon>
        <taxon>Euechinoidea</taxon>
        <taxon>Echinacea</taxon>
        <taxon>Camarodonta</taxon>
        <taxon>Echinidea</taxon>
        <taxon>Strongylocentrotidae</taxon>
        <taxon>Hemicentrotus</taxon>
    </lineage>
</organism>
<protein>
    <submittedName>
        <fullName evidence="1">Sperm-activating peptide (Ser-1, Ala-3, Gly-5 speract)</fullName>
    </submittedName>
</protein>
<evidence type="ECO:0000313" key="1">
    <source>
        <dbReference type="PIR" id="D60787"/>
    </source>
</evidence>
<dbReference type="Pfam" id="PF08250">
    <property type="entry name" value="Sperm_act_pep"/>
    <property type="match status" value="1"/>
</dbReference>
<keyword id="KW-0903">Direct protein sequencing</keyword>
<reference evidence="1" key="2">
    <citation type="journal article" date="1988" name="Comp. Biochem. Physiol. B, Comp. Biochem.">
        <title>Some more speract derivatives associated with eggs of sea urchins, Pseudocentrotus depressus, Strongylocentrotus purpuratus, Hemicentrotus pulcherrimus and Anthocidaris crassispina.</title>
        <authorList>
            <person name="Suzuki N."/>
            <person name="Kajiura H."/>
            <person name="Nomura K."/>
            <person name="Garbers D.L."/>
            <person name="Yoshino K."/>
            <person name="Kurita M."/>
            <person name="Tanaka H."/>
            <person name="Yamaguchi M."/>
        </authorList>
    </citation>
    <scope>PROTEIN SEQUENCE</scope>
</reference>
<dbReference type="PIR" id="D60787">
    <property type="entry name" value="D60787"/>
</dbReference>
<proteinExistence type="evidence at protein level"/>
<sequence length="10" mass="821">SFALGGGGVG</sequence>
<accession>Q7M4D1</accession>
<dbReference type="InterPro" id="IPR013254">
    <property type="entry name" value="Sperm_act_pept"/>
</dbReference>
<reference evidence="1" key="1">
    <citation type="journal article" date="1988" name="Comp. Biochem. Physiol.">
        <title>Some more speract derivatives associated with eggs of sea urchins, Pseudocentrotus depressus, Strongylocentrotus purpuratus, Hemicentrotus pulcherrimus and Anthocidaris crassispina.</title>
        <authorList>
            <person name="Suzuki N."/>
            <person name="Kajiura H."/>
            <person name="Nomura K."/>
            <person name="Garbers D.L."/>
            <person name="Yoshino K."/>
            <person name="Kurita M."/>
            <person name="Tanaka H."/>
            <person name="Yamaguchi M."/>
        </authorList>
    </citation>
    <scope>PROTEIN SEQUENCE</scope>
</reference>
<name>Q7M4D1_HEMPU</name>